<keyword evidence="3" id="KW-1185">Reference proteome</keyword>
<proteinExistence type="predicted"/>
<dbReference type="Pfam" id="PF12937">
    <property type="entry name" value="F-box-like"/>
    <property type="match status" value="1"/>
</dbReference>
<accession>A0A9P6F1W6</accession>
<dbReference type="SUPFAM" id="SSF81383">
    <property type="entry name" value="F-box domain"/>
    <property type="match status" value="1"/>
</dbReference>
<dbReference type="PROSITE" id="PS50181">
    <property type="entry name" value="FBOX"/>
    <property type="match status" value="1"/>
</dbReference>
<dbReference type="AlphaFoldDB" id="A0A9P6F1W6"/>
<dbReference type="InterPro" id="IPR036047">
    <property type="entry name" value="F-box-like_dom_sf"/>
</dbReference>
<organism evidence="2 3">
    <name type="scientific">Mortierella hygrophila</name>
    <dbReference type="NCBI Taxonomy" id="979708"/>
    <lineage>
        <taxon>Eukaryota</taxon>
        <taxon>Fungi</taxon>
        <taxon>Fungi incertae sedis</taxon>
        <taxon>Mucoromycota</taxon>
        <taxon>Mortierellomycotina</taxon>
        <taxon>Mortierellomycetes</taxon>
        <taxon>Mortierellales</taxon>
        <taxon>Mortierellaceae</taxon>
        <taxon>Mortierella</taxon>
    </lineage>
</organism>
<dbReference type="Gene3D" id="1.20.1280.50">
    <property type="match status" value="1"/>
</dbReference>
<evidence type="ECO:0000313" key="2">
    <source>
        <dbReference type="EMBL" id="KAF9541061.1"/>
    </source>
</evidence>
<sequence length="647" mass="73591">MPEHVQLPPETLSLIFRYLAPLDLSQCLRVSRLWHAEVEPQLYRNMVLEPGMILRRQVLAACTRKHLIRRVEFASSYGYTIPLSDILDFLLDYRPPLKHSDDAARTSTRTATVPFPIPVGPNRPTLTHFSHQGYHQSWRLFDAILHSLTSLVSLDLDFLHYDSTTRTNYVVELDRILTTFPRLKHLGIIGTMVEYAPPRVARHEGQDETTTGHCCLESFTFNPALMWREGPDAFSFFRRLGDLREVSIISNKRYGECARRTQPWAFGRALKQFCPKVESIQVEGAAVLWLFDLPILPYYEVPYLAELVSEDLPTSPSDLTVGMVQAQRGAGDRLRQRLQEQEVSELLEGRTAVPFFPQLKTLILGTSHSLSMQDLISLGVQARFLTHVEIKHQAYGYEGVWDMYDTDAAAAASASASAPESTTHPSLAANNDWQFEDRRLWKRRHIGNLDVILFLQLCSSLRYFSITRRTIPLLDLTAGDLTTLVNSETSVTIPRKTATPTIHRWACEETLQTLKLGLSAHSSLSKEYHAMVWNHFGRFQNLRSLTFSMSSLVPSPAYGLEGLLTGGGRLSETLTEIRSLPSWWEVEDLRGMVLWFAKSFPSLVVLGLMHYREEVEGGKVENFIGFLDDEDVKRCSIHRIFVEPRST</sequence>
<name>A0A9P6F1W6_9FUNG</name>
<comment type="caution">
    <text evidence="2">The sequence shown here is derived from an EMBL/GenBank/DDBJ whole genome shotgun (WGS) entry which is preliminary data.</text>
</comment>
<dbReference type="CDD" id="cd09917">
    <property type="entry name" value="F-box_SF"/>
    <property type="match status" value="1"/>
</dbReference>
<evidence type="ECO:0000313" key="3">
    <source>
        <dbReference type="Proteomes" id="UP000723463"/>
    </source>
</evidence>
<evidence type="ECO:0000259" key="1">
    <source>
        <dbReference type="PROSITE" id="PS50181"/>
    </source>
</evidence>
<gene>
    <name evidence="2" type="ORF">EC957_003449</name>
</gene>
<protein>
    <recommendedName>
        <fullName evidence="1">F-box domain-containing protein</fullName>
    </recommendedName>
</protein>
<dbReference type="Proteomes" id="UP000723463">
    <property type="component" value="Unassembled WGS sequence"/>
</dbReference>
<feature type="domain" description="F-box" evidence="1">
    <location>
        <begin position="1"/>
        <end position="46"/>
    </location>
</feature>
<dbReference type="EMBL" id="JAAAXW010000179">
    <property type="protein sequence ID" value="KAF9541061.1"/>
    <property type="molecule type" value="Genomic_DNA"/>
</dbReference>
<reference evidence="2" key="1">
    <citation type="journal article" date="2020" name="Fungal Divers.">
        <title>Resolving the Mortierellaceae phylogeny through synthesis of multi-gene phylogenetics and phylogenomics.</title>
        <authorList>
            <person name="Vandepol N."/>
            <person name="Liber J."/>
            <person name="Desiro A."/>
            <person name="Na H."/>
            <person name="Kennedy M."/>
            <person name="Barry K."/>
            <person name="Grigoriev I.V."/>
            <person name="Miller A.N."/>
            <person name="O'Donnell K."/>
            <person name="Stajich J.E."/>
            <person name="Bonito G."/>
        </authorList>
    </citation>
    <scope>NUCLEOTIDE SEQUENCE</scope>
    <source>
        <strain evidence="2">NRRL 2591</strain>
    </source>
</reference>
<dbReference type="InterPro" id="IPR001810">
    <property type="entry name" value="F-box_dom"/>
</dbReference>